<gene>
    <name evidence="2" type="ORF">EDB92DRAFT_1938845</name>
</gene>
<evidence type="ECO:0000313" key="2">
    <source>
        <dbReference type="EMBL" id="KAH9001085.1"/>
    </source>
</evidence>
<evidence type="ECO:0000256" key="1">
    <source>
        <dbReference type="SAM" id="MobiDB-lite"/>
    </source>
</evidence>
<accession>A0AAD4LU70</accession>
<dbReference type="Gene3D" id="2.130.10.10">
    <property type="entry name" value="YVTN repeat-like/Quinoprotein amine dehydrogenase"/>
    <property type="match status" value="1"/>
</dbReference>
<sequence>MTEDRFSDGGPSGWQAVGSLDDSSAPKTSGGARGALTGSLPVGRLNSAAFNTFRNTDLRDLGSSPGGGSQLATDTELFTVHQNTITDIRPYEGAPGAVSRVSEHE</sequence>
<dbReference type="EMBL" id="JAKELL010000001">
    <property type="protein sequence ID" value="KAH9001085.1"/>
    <property type="molecule type" value="Genomic_DNA"/>
</dbReference>
<proteinExistence type="predicted"/>
<dbReference type="AlphaFoldDB" id="A0AAD4LU70"/>
<comment type="caution">
    <text evidence="2">The sequence shown here is derived from an EMBL/GenBank/DDBJ whole genome shotgun (WGS) entry which is preliminary data.</text>
</comment>
<reference evidence="2" key="1">
    <citation type="submission" date="2022-01" db="EMBL/GenBank/DDBJ databases">
        <title>Comparative genomics reveals a dynamic genome evolution in the ectomycorrhizal milk-cap (Lactarius) mushrooms.</title>
        <authorList>
            <consortium name="DOE Joint Genome Institute"/>
            <person name="Lebreton A."/>
            <person name="Tang N."/>
            <person name="Kuo A."/>
            <person name="LaButti K."/>
            <person name="Drula E."/>
            <person name="Barry K."/>
            <person name="Clum A."/>
            <person name="Lipzen A."/>
            <person name="Mousain D."/>
            <person name="Ng V."/>
            <person name="Wang R."/>
            <person name="Wang X."/>
            <person name="Dai Y."/>
            <person name="Henrissat B."/>
            <person name="Grigoriev I.V."/>
            <person name="Guerin-Laguette A."/>
            <person name="Yu F."/>
            <person name="Martin F.M."/>
        </authorList>
    </citation>
    <scope>NUCLEOTIDE SEQUENCE</scope>
    <source>
        <strain evidence="2">QP</strain>
    </source>
</reference>
<protein>
    <submittedName>
        <fullName evidence="2">Uncharacterized protein</fullName>
    </submittedName>
</protein>
<dbReference type="InterPro" id="IPR015943">
    <property type="entry name" value="WD40/YVTN_repeat-like_dom_sf"/>
</dbReference>
<dbReference type="Proteomes" id="UP001201163">
    <property type="component" value="Unassembled WGS sequence"/>
</dbReference>
<organism evidence="2 3">
    <name type="scientific">Lactarius akahatsu</name>
    <dbReference type="NCBI Taxonomy" id="416441"/>
    <lineage>
        <taxon>Eukaryota</taxon>
        <taxon>Fungi</taxon>
        <taxon>Dikarya</taxon>
        <taxon>Basidiomycota</taxon>
        <taxon>Agaricomycotina</taxon>
        <taxon>Agaricomycetes</taxon>
        <taxon>Russulales</taxon>
        <taxon>Russulaceae</taxon>
        <taxon>Lactarius</taxon>
    </lineage>
</organism>
<keyword evidence="3" id="KW-1185">Reference proteome</keyword>
<feature type="region of interest" description="Disordered" evidence="1">
    <location>
        <begin position="1"/>
        <end position="41"/>
    </location>
</feature>
<name>A0AAD4LU70_9AGAM</name>
<evidence type="ECO:0000313" key="3">
    <source>
        <dbReference type="Proteomes" id="UP001201163"/>
    </source>
</evidence>